<dbReference type="Pfam" id="PF13175">
    <property type="entry name" value="AAA_15"/>
    <property type="match status" value="2"/>
</dbReference>
<protein>
    <recommendedName>
        <fullName evidence="5">ATP-dependent endonuclease of the OLD family</fullName>
    </recommendedName>
</protein>
<dbReference type="PANTHER" id="PTHR43581:SF4">
    <property type="entry name" value="ATP_GTP PHOSPHATASE"/>
    <property type="match status" value="1"/>
</dbReference>
<dbReference type="PANTHER" id="PTHR43581">
    <property type="entry name" value="ATP/GTP PHOSPHATASE"/>
    <property type="match status" value="1"/>
</dbReference>
<evidence type="ECO:0000313" key="4">
    <source>
        <dbReference type="Proteomes" id="UP000778970"/>
    </source>
</evidence>
<dbReference type="Gene3D" id="3.40.50.300">
    <property type="entry name" value="P-loop containing nucleotide triphosphate hydrolases"/>
    <property type="match status" value="1"/>
</dbReference>
<dbReference type="CDD" id="cd00267">
    <property type="entry name" value="ABC_ATPase"/>
    <property type="match status" value="1"/>
</dbReference>
<keyword evidence="4" id="KW-1185">Reference proteome</keyword>
<dbReference type="SUPFAM" id="SSF52540">
    <property type="entry name" value="P-loop containing nucleoside triphosphate hydrolases"/>
    <property type="match status" value="1"/>
</dbReference>
<dbReference type="InterPro" id="IPR027417">
    <property type="entry name" value="P-loop_NTPase"/>
</dbReference>
<feature type="domain" description="Endonuclease GajA/Old nuclease/RecF-like AAA" evidence="1">
    <location>
        <begin position="6"/>
        <end position="60"/>
    </location>
</feature>
<dbReference type="InterPro" id="IPR051396">
    <property type="entry name" value="Bact_Antivir_Def_Nuclease"/>
</dbReference>
<name>A0A934QGC2_9PROT</name>
<feature type="domain" description="Endonuclease GajA/Old nuclease/RecF-like AAA" evidence="1">
    <location>
        <begin position="153"/>
        <end position="337"/>
    </location>
</feature>
<dbReference type="Pfam" id="PF20469">
    <property type="entry name" value="OLD-like_TOPRIM"/>
    <property type="match status" value="1"/>
</dbReference>
<evidence type="ECO:0000313" key="3">
    <source>
        <dbReference type="EMBL" id="MBK1695985.1"/>
    </source>
</evidence>
<dbReference type="EMBL" id="NRRE01000008">
    <property type="protein sequence ID" value="MBK1695985.1"/>
    <property type="molecule type" value="Genomic_DNA"/>
</dbReference>
<feature type="domain" description="OLD protein-like TOPRIM" evidence="2">
    <location>
        <begin position="390"/>
        <end position="456"/>
    </location>
</feature>
<dbReference type="Proteomes" id="UP000778970">
    <property type="component" value="Unassembled WGS sequence"/>
</dbReference>
<dbReference type="InterPro" id="IPR041685">
    <property type="entry name" value="AAA_GajA/Old/RecF-like"/>
</dbReference>
<reference evidence="3" key="2">
    <citation type="journal article" date="2020" name="Microorganisms">
        <title>Osmotic Adaptation and Compatible Solute Biosynthesis of Phototrophic Bacteria as Revealed from Genome Analyses.</title>
        <authorList>
            <person name="Imhoff J.F."/>
            <person name="Rahn T."/>
            <person name="Kunzel S."/>
            <person name="Keller A."/>
            <person name="Neulinger S.C."/>
        </authorList>
    </citation>
    <scope>NUCLEOTIDE SEQUENCE</scope>
    <source>
        <strain evidence="3">DSM 9154</strain>
    </source>
</reference>
<accession>A0A934QGC2</accession>
<gene>
    <name evidence="3" type="ORF">CKO21_01835</name>
</gene>
<dbReference type="InterPro" id="IPR034139">
    <property type="entry name" value="TOPRIM_OLD"/>
</dbReference>
<proteinExistence type="predicted"/>
<evidence type="ECO:0000259" key="2">
    <source>
        <dbReference type="Pfam" id="PF20469"/>
    </source>
</evidence>
<reference evidence="3" key="1">
    <citation type="submission" date="2017-08" db="EMBL/GenBank/DDBJ databases">
        <authorList>
            <person name="Imhoff J.F."/>
            <person name="Rahn T."/>
            <person name="Kuenzel S."/>
            <person name="Neulinger S.C."/>
        </authorList>
    </citation>
    <scope>NUCLEOTIDE SEQUENCE</scope>
    <source>
        <strain evidence="3">DSM 9154</strain>
    </source>
</reference>
<sequence length="588" mass="65180">MSGHIISRIVIENFRSFQKEEIALSAFTPLVGKNNAGKSNLLAAIRWLISKSVLSKSEYNKADIPIIVEGTVSGVSDDIIERLDQVHARKIKPFVHEQTVTLRREQKVDASSAKDITLSLFDPTAGTWKENPSGIDNAIKALFPEPIVIGAMENAADDVAKFGKSSSIGRLLTEIIEPIREVHAKSIRDALESVEKSFSANSAEKDDALIALDERLQKEVANFFPGIVPKTHIPVPGLDDFLKSATIKIFEDGYPNERDAAEMGHGAQRSIQMGLVTCLSEVRREKEEKNPTTTMLMLDEPELYLHPQAVELVRSALSSLSQRGYQVLFSTHSADMIDRSDAENVVLVRKSDERGTHVRRSLREAVTTAIADAPSQSEMLFSLTNSSKILFTERVLLVEGSTELRVFPHVFRKCKGKTLAEFGVGLVEIDGSGSLQKAKAVLEAMDIPTVALVDLDYAFKEPPSDREKRYDDAVNGCRKVFVDLEAAGELELGDDGYPKKSTICSASRGFEKLAESPDAQPHIEVMRDVLKSVQLWLWSMGTIETHLGLEGKKPAHHAAFLKRLDKERDLAFISDEDGVREFCDWLLR</sequence>
<dbReference type="RefSeq" id="WP_081728443.1">
    <property type="nucleotide sequence ID" value="NZ_NRRE01000008.1"/>
</dbReference>
<dbReference type="CDD" id="cd01026">
    <property type="entry name" value="TOPRIM_OLD"/>
    <property type="match status" value="1"/>
</dbReference>
<comment type="caution">
    <text evidence="3">The sequence shown here is derived from an EMBL/GenBank/DDBJ whole genome shotgun (WGS) entry which is preliminary data.</text>
</comment>
<organism evidence="3 4">
    <name type="scientific">Rhodovibrio salinarum</name>
    <dbReference type="NCBI Taxonomy" id="1087"/>
    <lineage>
        <taxon>Bacteria</taxon>
        <taxon>Pseudomonadati</taxon>
        <taxon>Pseudomonadota</taxon>
        <taxon>Alphaproteobacteria</taxon>
        <taxon>Rhodospirillales</taxon>
        <taxon>Rhodovibrionaceae</taxon>
        <taxon>Rhodovibrio</taxon>
    </lineage>
</organism>
<dbReference type="AlphaFoldDB" id="A0A934QGC2"/>
<evidence type="ECO:0000259" key="1">
    <source>
        <dbReference type="Pfam" id="PF13175"/>
    </source>
</evidence>
<evidence type="ECO:0008006" key="5">
    <source>
        <dbReference type="Google" id="ProtNLM"/>
    </source>
</evidence>